<name>A0A0C1L463_9BACT</name>
<evidence type="ECO:0000313" key="1">
    <source>
        <dbReference type="EMBL" id="KIC94872.1"/>
    </source>
</evidence>
<accession>A0A0C1L463</accession>
<sequence length="81" mass="9135">MNARKYSISGIEFLIELFHDADPEFIYKGTLLRVGDQVNSIAQEFKFAGASPKHLAITPLFPVLEQLAIMTAIEDFEKGKY</sequence>
<dbReference type="Proteomes" id="UP000031408">
    <property type="component" value="Unassembled WGS sequence"/>
</dbReference>
<protein>
    <submittedName>
        <fullName evidence="1">Uncharacterized protein</fullName>
    </submittedName>
</protein>
<comment type="caution">
    <text evidence="1">The sequence shown here is derived from an EMBL/GenBank/DDBJ whole genome shotgun (WGS) entry which is preliminary data.</text>
</comment>
<proteinExistence type="predicted"/>
<evidence type="ECO:0000313" key="2">
    <source>
        <dbReference type="Proteomes" id="UP000031408"/>
    </source>
</evidence>
<reference evidence="1 2" key="1">
    <citation type="submission" date="2014-11" db="EMBL/GenBank/DDBJ databases">
        <title>Genome sequence of Flavihumibacter solisilvae 3-3.</title>
        <authorList>
            <person name="Zhou G."/>
            <person name="Li M."/>
            <person name="Wang G."/>
        </authorList>
    </citation>
    <scope>NUCLEOTIDE SEQUENCE [LARGE SCALE GENOMIC DNA]</scope>
    <source>
        <strain evidence="1 2">3-3</strain>
    </source>
</reference>
<dbReference type="EMBL" id="JSVC01000009">
    <property type="protein sequence ID" value="KIC94872.1"/>
    <property type="molecule type" value="Genomic_DNA"/>
</dbReference>
<dbReference type="RefSeq" id="WP_039138864.1">
    <property type="nucleotide sequence ID" value="NZ_JSVC01000009.1"/>
</dbReference>
<keyword evidence="2" id="KW-1185">Reference proteome</keyword>
<gene>
    <name evidence="1" type="ORF">OI18_08105</name>
</gene>
<organism evidence="1 2">
    <name type="scientific">Flavihumibacter solisilvae</name>
    <dbReference type="NCBI Taxonomy" id="1349421"/>
    <lineage>
        <taxon>Bacteria</taxon>
        <taxon>Pseudomonadati</taxon>
        <taxon>Bacteroidota</taxon>
        <taxon>Chitinophagia</taxon>
        <taxon>Chitinophagales</taxon>
        <taxon>Chitinophagaceae</taxon>
        <taxon>Flavihumibacter</taxon>
    </lineage>
</organism>
<dbReference type="AlphaFoldDB" id="A0A0C1L463"/>